<organism evidence="2 3">
    <name type="scientific">Winogradskyella eximia</name>
    <dbReference type="NCBI Taxonomy" id="262006"/>
    <lineage>
        <taxon>Bacteria</taxon>
        <taxon>Pseudomonadati</taxon>
        <taxon>Bacteroidota</taxon>
        <taxon>Flavobacteriia</taxon>
        <taxon>Flavobacteriales</taxon>
        <taxon>Flavobacteriaceae</taxon>
        <taxon>Winogradskyella</taxon>
    </lineage>
</organism>
<dbReference type="OrthoDB" id="1251128at2"/>
<accession>A0A3D9HBE1</accession>
<reference evidence="2 3" key="1">
    <citation type="submission" date="2018-07" db="EMBL/GenBank/DDBJ databases">
        <title>Genomic Encyclopedia of Type Strains, Phase III (KMG-III): the genomes of soil and plant-associated and newly described type strains.</title>
        <authorList>
            <person name="Whitman W."/>
        </authorList>
    </citation>
    <scope>NUCLEOTIDE SEQUENCE [LARGE SCALE GENOMIC DNA]</scope>
    <source>
        <strain evidence="2 3">CECT 7946</strain>
    </source>
</reference>
<gene>
    <name evidence="2" type="ORF">DFQ10_101576</name>
</gene>
<feature type="chain" id="PRO_5017579671" evidence="1">
    <location>
        <begin position="20"/>
        <end position="151"/>
    </location>
</feature>
<name>A0A3D9HBE1_9FLAO</name>
<dbReference type="Proteomes" id="UP000256980">
    <property type="component" value="Unassembled WGS sequence"/>
</dbReference>
<protein>
    <submittedName>
        <fullName evidence="2">Uncharacterized protein</fullName>
    </submittedName>
</protein>
<proteinExistence type="predicted"/>
<feature type="signal peptide" evidence="1">
    <location>
        <begin position="1"/>
        <end position="19"/>
    </location>
</feature>
<evidence type="ECO:0000256" key="1">
    <source>
        <dbReference type="SAM" id="SignalP"/>
    </source>
</evidence>
<keyword evidence="1" id="KW-0732">Signal</keyword>
<dbReference type="EMBL" id="QRDV01000001">
    <property type="protein sequence ID" value="RED46800.1"/>
    <property type="molecule type" value="Genomic_DNA"/>
</dbReference>
<dbReference type="RefSeq" id="WP_147299165.1">
    <property type="nucleotide sequence ID" value="NZ_CANKZP010000001.1"/>
</dbReference>
<evidence type="ECO:0000313" key="3">
    <source>
        <dbReference type="Proteomes" id="UP000256980"/>
    </source>
</evidence>
<keyword evidence="3" id="KW-1185">Reference proteome</keyword>
<sequence>MKNILLIIALTLCFNSVNAQVGIGTADPKSTLDINGNLSVKVVSLNGGPSGSATPIDDGVYINLTPTVFNEEFILPDATAVPGRIYVLRNIADSIEADIYTFGAGVEFFAGDSTSGTNVVNMTTAVGGGNANKTLIFISDGSNWTYGKLGF</sequence>
<dbReference type="AlphaFoldDB" id="A0A3D9HBE1"/>
<comment type="caution">
    <text evidence="2">The sequence shown here is derived from an EMBL/GenBank/DDBJ whole genome shotgun (WGS) entry which is preliminary data.</text>
</comment>
<evidence type="ECO:0000313" key="2">
    <source>
        <dbReference type="EMBL" id="RED46800.1"/>
    </source>
</evidence>